<evidence type="ECO:0000313" key="5">
    <source>
        <dbReference type="Proteomes" id="UP000015559"/>
    </source>
</evidence>
<dbReference type="InterPro" id="IPR001610">
    <property type="entry name" value="PAC"/>
</dbReference>
<dbReference type="CDD" id="cd01949">
    <property type="entry name" value="GGDEF"/>
    <property type="match status" value="1"/>
</dbReference>
<dbReference type="PROSITE" id="PS50887">
    <property type="entry name" value="GGDEF"/>
    <property type="match status" value="1"/>
</dbReference>
<dbReference type="eggNOG" id="COG2199">
    <property type="taxonomic scope" value="Bacteria"/>
</dbReference>
<feature type="domain" description="PAS" evidence="1">
    <location>
        <begin position="4"/>
        <end position="75"/>
    </location>
</feature>
<dbReference type="Pfam" id="PF08448">
    <property type="entry name" value="PAS_4"/>
    <property type="match status" value="1"/>
</dbReference>
<dbReference type="PROSITE" id="PS50113">
    <property type="entry name" value="PAC"/>
    <property type="match status" value="3"/>
</dbReference>
<dbReference type="InterPro" id="IPR013767">
    <property type="entry name" value="PAS_fold"/>
</dbReference>
<dbReference type="InterPro" id="IPR000700">
    <property type="entry name" value="PAS-assoc_C"/>
</dbReference>
<dbReference type="InterPro" id="IPR035965">
    <property type="entry name" value="PAS-like_dom_sf"/>
</dbReference>
<keyword evidence="5" id="KW-1185">Reference proteome</keyword>
<dbReference type="InterPro" id="IPR013656">
    <property type="entry name" value="PAS_4"/>
</dbReference>
<reference evidence="4 5" key="1">
    <citation type="journal article" date="2012" name="Appl. Environ. Microbiol.">
        <title>Draft genome sequence of a psychrotolerant sulfur-oxidizing bacterium, Sulfuricella denitrificans skB26, and proteomic insights into cold adaptation.</title>
        <authorList>
            <person name="Watanabe T."/>
            <person name="Kojima H."/>
            <person name="Fukui M."/>
        </authorList>
    </citation>
    <scope>NUCLEOTIDE SEQUENCE [LARGE SCALE GENOMIC DNA]</scope>
    <source>
        <strain evidence="5">skB26</strain>
    </source>
</reference>
<dbReference type="NCBIfam" id="TIGR00254">
    <property type="entry name" value="GGDEF"/>
    <property type="match status" value="1"/>
</dbReference>
<name>S6AHN6_SULDS</name>
<dbReference type="GO" id="GO:0003824">
    <property type="term" value="F:catalytic activity"/>
    <property type="evidence" value="ECO:0007669"/>
    <property type="project" value="UniProtKB-ARBA"/>
</dbReference>
<dbReference type="InterPro" id="IPR043128">
    <property type="entry name" value="Rev_trsase/Diguanyl_cyclase"/>
</dbReference>
<dbReference type="FunFam" id="3.30.70.270:FF:000001">
    <property type="entry name" value="Diguanylate cyclase domain protein"/>
    <property type="match status" value="1"/>
</dbReference>
<dbReference type="EMBL" id="AP013066">
    <property type="protein sequence ID" value="BAN34039.1"/>
    <property type="molecule type" value="Genomic_DNA"/>
</dbReference>
<evidence type="ECO:0000259" key="1">
    <source>
        <dbReference type="PROSITE" id="PS50112"/>
    </source>
</evidence>
<dbReference type="InterPro" id="IPR000014">
    <property type="entry name" value="PAS"/>
</dbReference>
<dbReference type="Proteomes" id="UP000015559">
    <property type="component" value="Chromosome"/>
</dbReference>
<dbReference type="eggNOG" id="COG5002">
    <property type="taxonomic scope" value="Bacteria"/>
</dbReference>
<feature type="domain" description="PAC" evidence="2">
    <location>
        <begin position="78"/>
        <end position="130"/>
    </location>
</feature>
<dbReference type="Gene3D" id="3.30.70.270">
    <property type="match status" value="1"/>
</dbReference>
<feature type="domain" description="PAC" evidence="2">
    <location>
        <begin position="333"/>
        <end position="389"/>
    </location>
</feature>
<dbReference type="SMART" id="SM00091">
    <property type="entry name" value="PAS"/>
    <property type="match status" value="3"/>
</dbReference>
<proteinExistence type="predicted"/>
<dbReference type="SUPFAM" id="SSF55073">
    <property type="entry name" value="Nucleotide cyclase"/>
    <property type="match status" value="1"/>
</dbReference>
<dbReference type="HOGENOM" id="CLU_000445_11_4_4"/>
<dbReference type="STRING" id="1163617.SCD_n00190"/>
<dbReference type="NCBIfam" id="TIGR00229">
    <property type="entry name" value="sensory_box"/>
    <property type="match status" value="3"/>
</dbReference>
<evidence type="ECO:0000259" key="3">
    <source>
        <dbReference type="PROSITE" id="PS50887"/>
    </source>
</evidence>
<accession>S6AHN6</accession>
<dbReference type="OrthoDB" id="9812260at2"/>
<dbReference type="PANTHER" id="PTHR44757:SF2">
    <property type="entry name" value="BIOFILM ARCHITECTURE MAINTENANCE PROTEIN MBAA"/>
    <property type="match status" value="1"/>
</dbReference>
<dbReference type="KEGG" id="sdr:SCD_n00190"/>
<organism evidence="4 5">
    <name type="scientific">Sulfuricella denitrificans (strain DSM 22764 / NBRC 105220 / skB26)</name>
    <dbReference type="NCBI Taxonomy" id="1163617"/>
    <lineage>
        <taxon>Bacteria</taxon>
        <taxon>Pseudomonadati</taxon>
        <taxon>Pseudomonadota</taxon>
        <taxon>Betaproteobacteria</taxon>
        <taxon>Nitrosomonadales</taxon>
        <taxon>Sulfuricellaceae</taxon>
        <taxon>Sulfuricella</taxon>
    </lineage>
</organism>
<dbReference type="SUPFAM" id="SSF55785">
    <property type="entry name" value="PYP-like sensor domain (PAS domain)"/>
    <property type="match status" value="3"/>
</dbReference>
<dbReference type="CDD" id="cd00130">
    <property type="entry name" value="PAS"/>
    <property type="match status" value="3"/>
</dbReference>
<dbReference type="SMART" id="SM00267">
    <property type="entry name" value="GGDEF"/>
    <property type="match status" value="1"/>
</dbReference>
<dbReference type="Pfam" id="PF13426">
    <property type="entry name" value="PAS_9"/>
    <property type="match status" value="1"/>
</dbReference>
<dbReference type="PROSITE" id="PS50112">
    <property type="entry name" value="PAS"/>
    <property type="match status" value="2"/>
</dbReference>
<dbReference type="Pfam" id="PF00989">
    <property type="entry name" value="PAS"/>
    <property type="match status" value="1"/>
</dbReference>
<protein>
    <submittedName>
        <fullName evidence="4">PAS/PAC sensor-containing diguanylate cyclase/phosphodiesterase</fullName>
    </submittedName>
</protein>
<feature type="domain" description="GGDEF" evidence="3">
    <location>
        <begin position="421"/>
        <end position="554"/>
    </location>
</feature>
<dbReference type="PANTHER" id="PTHR44757">
    <property type="entry name" value="DIGUANYLATE CYCLASE DGCP"/>
    <property type="match status" value="1"/>
</dbReference>
<dbReference type="AlphaFoldDB" id="S6AHN6"/>
<feature type="domain" description="PAC" evidence="2">
    <location>
        <begin position="208"/>
        <end position="258"/>
    </location>
</feature>
<evidence type="ECO:0000259" key="2">
    <source>
        <dbReference type="PROSITE" id="PS50113"/>
    </source>
</evidence>
<dbReference type="GO" id="GO:0006355">
    <property type="term" value="P:regulation of DNA-templated transcription"/>
    <property type="evidence" value="ECO:0007669"/>
    <property type="project" value="InterPro"/>
</dbReference>
<dbReference type="SMART" id="SM00086">
    <property type="entry name" value="PAC"/>
    <property type="match status" value="3"/>
</dbReference>
<evidence type="ECO:0000313" key="4">
    <source>
        <dbReference type="EMBL" id="BAN34039.1"/>
    </source>
</evidence>
<dbReference type="Pfam" id="PF00990">
    <property type="entry name" value="GGDEF"/>
    <property type="match status" value="1"/>
</dbReference>
<dbReference type="eggNOG" id="COG3829">
    <property type="taxonomic scope" value="Bacteria"/>
</dbReference>
<gene>
    <name evidence="4" type="ORF">SCD_n00190</name>
</gene>
<dbReference type="Gene3D" id="3.30.450.20">
    <property type="entry name" value="PAS domain"/>
    <property type="match status" value="3"/>
</dbReference>
<dbReference type="RefSeq" id="WP_009207015.1">
    <property type="nucleotide sequence ID" value="NC_022357.1"/>
</dbReference>
<feature type="domain" description="PAS" evidence="1">
    <location>
        <begin position="259"/>
        <end position="316"/>
    </location>
</feature>
<dbReference type="InterPro" id="IPR000160">
    <property type="entry name" value="GGDEF_dom"/>
</dbReference>
<dbReference type="InterPro" id="IPR052155">
    <property type="entry name" value="Biofilm_reg_signaling"/>
</dbReference>
<dbReference type="InterPro" id="IPR029787">
    <property type="entry name" value="Nucleotide_cyclase"/>
</dbReference>
<sequence>MENEHSFIAAVLDTIGALVVVLDRNGRVIRFNRQCEKLTGYSAAEMIGRPIWERLLIPEELQPVRSTFDRLVAGNFPSEFENWWLTKNGARRMIAWSNTALLDADGEVEFVIATGIDVTERRQIEAALRDSEERFRMLFNNGNDAILVHPISPGEMPGKFIEANDLACRRLDYSREELQQLSPLDIDDAVSAVDIPKISRQIEVEGHALFESVHVARDGRKIPVEINAHRFELKGRPVVLSIARDITERKLAEAALRESEAKLREITSELGDGIYVLDRNGQLTFMNKAAEHLLGWTEAELLGQNAHEAFHYQKPDGSHVPVCDCPVYQSIHSGETYRILEDYFTCKDGTLFPVSFVAAPLHRGGEITGSVAAFQDITERKQAEARIHHMAHHDMLTGLPNRVLLADRLVLALAQARRYGRLLTLIFLDLDHFKQINDTLGHDVGDELLKAVAARLVECVREADTVARMGGDEFVILLPETAKAGDAEIVARKVIEAVNLPLMIGSHELHITTSVGIALYPRDGEETQTLMKNADTAMYRAKESGRNGYQLYSQI</sequence>